<name>A0AAD3CGV7_9STRA</name>
<dbReference type="PANTHER" id="PTHR42786:SF1">
    <property type="entry name" value="TRNA (CYTIDINE_URIDINE-2'-O-)-METHYLTRANSFERASE TRMJ"/>
    <property type="match status" value="1"/>
</dbReference>
<proteinExistence type="inferred from homology"/>
<dbReference type="Pfam" id="PF00588">
    <property type="entry name" value="SpoU_methylase"/>
    <property type="match status" value="1"/>
</dbReference>
<accession>A0AAD3CGV7</accession>
<dbReference type="GO" id="GO:0002128">
    <property type="term" value="P:tRNA nucleoside ribose methylation"/>
    <property type="evidence" value="ECO:0007669"/>
    <property type="project" value="TreeGrafter"/>
</dbReference>
<feature type="domain" description="tRNA/rRNA methyltransferase SpoU type" evidence="5">
    <location>
        <begin position="51"/>
        <end position="224"/>
    </location>
</feature>
<dbReference type="Proteomes" id="UP001054902">
    <property type="component" value="Unassembled WGS sequence"/>
</dbReference>
<dbReference type="SUPFAM" id="SSF75217">
    <property type="entry name" value="alpha/beta knot"/>
    <property type="match status" value="1"/>
</dbReference>
<evidence type="ECO:0000256" key="1">
    <source>
        <dbReference type="ARBA" id="ARBA00007228"/>
    </source>
</evidence>
<keyword evidence="3" id="KW-0808">Transferase</keyword>
<gene>
    <name evidence="6" type="ORF">CTEN210_02341</name>
</gene>
<evidence type="ECO:0000313" key="6">
    <source>
        <dbReference type="EMBL" id="GFH45867.1"/>
    </source>
</evidence>
<dbReference type="AlphaFoldDB" id="A0AAD3CGV7"/>
<dbReference type="GO" id="GO:0008173">
    <property type="term" value="F:RNA methyltransferase activity"/>
    <property type="evidence" value="ECO:0007669"/>
    <property type="project" value="InterPro"/>
</dbReference>
<evidence type="ECO:0000256" key="4">
    <source>
        <dbReference type="ARBA" id="ARBA00022691"/>
    </source>
</evidence>
<dbReference type="InterPro" id="IPR004384">
    <property type="entry name" value="RNA_MeTrfase_TrmJ/LasT"/>
</dbReference>
<dbReference type="InterPro" id="IPR029028">
    <property type="entry name" value="Alpha/beta_knot_MTases"/>
</dbReference>
<comment type="similarity">
    <text evidence="1">Belongs to the class IV-like SAM-binding methyltransferase superfamily. RNA methyltransferase TrmH family.</text>
</comment>
<reference evidence="6 7" key="1">
    <citation type="journal article" date="2021" name="Sci. Rep.">
        <title>The genome of the diatom Chaetoceros tenuissimus carries an ancient integrated fragment of an extant virus.</title>
        <authorList>
            <person name="Hongo Y."/>
            <person name="Kimura K."/>
            <person name="Takaki Y."/>
            <person name="Yoshida Y."/>
            <person name="Baba S."/>
            <person name="Kobayashi G."/>
            <person name="Nagasaki K."/>
            <person name="Hano T."/>
            <person name="Tomaru Y."/>
        </authorList>
    </citation>
    <scope>NUCLEOTIDE SEQUENCE [LARGE SCALE GENOMIC DNA]</scope>
    <source>
        <strain evidence="6 7">NIES-3715</strain>
    </source>
</reference>
<dbReference type="InterPro" id="IPR029026">
    <property type="entry name" value="tRNA_m1G_MTases_N"/>
</dbReference>
<dbReference type="Gene3D" id="3.40.1280.10">
    <property type="match status" value="1"/>
</dbReference>
<dbReference type="GO" id="GO:0003723">
    <property type="term" value="F:RNA binding"/>
    <property type="evidence" value="ECO:0007669"/>
    <property type="project" value="InterPro"/>
</dbReference>
<comment type="caution">
    <text evidence="6">The sequence shown here is derived from an EMBL/GenBank/DDBJ whole genome shotgun (WGS) entry which is preliminary data.</text>
</comment>
<dbReference type="CDD" id="cd18093">
    <property type="entry name" value="SpoU-like_TrmJ"/>
    <property type="match status" value="1"/>
</dbReference>
<dbReference type="PANTHER" id="PTHR42786">
    <property type="entry name" value="TRNA/RRNA METHYLTRANSFERASE"/>
    <property type="match status" value="1"/>
</dbReference>
<keyword evidence="2 6" id="KW-0489">Methyltransferase</keyword>
<evidence type="ECO:0000256" key="2">
    <source>
        <dbReference type="ARBA" id="ARBA00022603"/>
    </source>
</evidence>
<keyword evidence="4" id="KW-0949">S-adenosyl-L-methionine</keyword>
<dbReference type="EMBL" id="BLLK01000022">
    <property type="protein sequence ID" value="GFH45867.1"/>
    <property type="molecule type" value="Genomic_DNA"/>
</dbReference>
<organism evidence="6 7">
    <name type="scientific">Chaetoceros tenuissimus</name>
    <dbReference type="NCBI Taxonomy" id="426638"/>
    <lineage>
        <taxon>Eukaryota</taxon>
        <taxon>Sar</taxon>
        <taxon>Stramenopiles</taxon>
        <taxon>Ochrophyta</taxon>
        <taxon>Bacillariophyta</taxon>
        <taxon>Coscinodiscophyceae</taxon>
        <taxon>Chaetocerotophycidae</taxon>
        <taxon>Chaetocerotales</taxon>
        <taxon>Chaetocerotaceae</taxon>
        <taxon>Chaetoceros</taxon>
    </lineage>
</organism>
<evidence type="ECO:0000256" key="3">
    <source>
        <dbReference type="ARBA" id="ARBA00022679"/>
    </source>
</evidence>
<keyword evidence="7" id="KW-1185">Reference proteome</keyword>
<dbReference type="GO" id="GO:0005829">
    <property type="term" value="C:cytosol"/>
    <property type="evidence" value="ECO:0007669"/>
    <property type="project" value="TreeGrafter"/>
</dbReference>
<protein>
    <submittedName>
        <fullName evidence="6">RNA methyltransferase</fullName>
    </submittedName>
</protein>
<sequence length="243" mass="26992">MMRKFTQSLVPILFTTISSFNTNNISKGFSSRLSRFHTTSLHAEFHVKTKFVLIETKHNGNVGAAARALKTMRFGDLALIRPNDERVLGRKKCIDGASGAKDVLNNAQIYNSVEEMVHGEKNLIVCGTGMPIDMSLARSGLKSTVAPRQYFEKIVEEYKVKGYNGSNDECDENREGINIAFLFGNERYGMNAEDMAKCEVILGIPTNPDFGSLNVASAVQLIAYDWREAIGGFKYENEANDES</sequence>
<evidence type="ECO:0000259" key="5">
    <source>
        <dbReference type="Pfam" id="PF00588"/>
    </source>
</evidence>
<dbReference type="InterPro" id="IPR001537">
    <property type="entry name" value="SpoU_MeTrfase"/>
</dbReference>
<evidence type="ECO:0000313" key="7">
    <source>
        <dbReference type="Proteomes" id="UP001054902"/>
    </source>
</evidence>